<dbReference type="PANTHER" id="PTHR46383:SF1">
    <property type="entry name" value="ASPARTATE AMINOTRANSFERASE"/>
    <property type="match status" value="1"/>
</dbReference>
<dbReference type="AlphaFoldDB" id="A3TX89"/>
<dbReference type="GO" id="GO:0030170">
    <property type="term" value="F:pyridoxal phosphate binding"/>
    <property type="evidence" value="ECO:0007669"/>
    <property type="project" value="InterPro"/>
</dbReference>
<gene>
    <name evidence="9" type="ORF">OB2597_02477</name>
</gene>
<proteinExistence type="inferred from homology"/>
<dbReference type="RefSeq" id="WP_009804749.1">
    <property type="nucleotide sequence ID" value="NZ_CH724131.1"/>
</dbReference>
<dbReference type="HOGENOM" id="CLU_017584_4_1_5"/>
<evidence type="ECO:0000256" key="4">
    <source>
        <dbReference type="ARBA" id="ARBA00022576"/>
    </source>
</evidence>
<comment type="caution">
    <text evidence="9">The sequence shown here is derived from an EMBL/GenBank/DDBJ whole genome shotgun (WGS) entry which is preliminary data.</text>
</comment>
<dbReference type="STRING" id="252305.OB2597_02477"/>
<keyword evidence="5" id="KW-0808">Transferase</keyword>
<dbReference type="SUPFAM" id="SSF53383">
    <property type="entry name" value="PLP-dependent transferases"/>
    <property type="match status" value="1"/>
</dbReference>
<comment type="catalytic activity">
    <reaction evidence="7">
        <text>L-aspartate + 2-oxoglutarate = oxaloacetate + L-glutamate</text>
        <dbReference type="Rhea" id="RHEA:21824"/>
        <dbReference type="ChEBI" id="CHEBI:16452"/>
        <dbReference type="ChEBI" id="CHEBI:16810"/>
        <dbReference type="ChEBI" id="CHEBI:29985"/>
        <dbReference type="ChEBI" id="CHEBI:29991"/>
        <dbReference type="EC" id="2.6.1.1"/>
    </reaction>
</comment>
<evidence type="ECO:0000256" key="7">
    <source>
        <dbReference type="ARBA" id="ARBA00049185"/>
    </source>
</evidence>
<keyword evidence="6" id="KW-0663">Pyridoxal phosphate</keyword>
<evidence type="ECO:0000313" key="10">
    <source>
        <dbReference type="Proteomes" id="UP000004318"/>
    </source>
</evidence>
<name>A3TX89_PSEBH</name>
<protein>
    <recommendedName>
        <fullName evidence="3">aspartate transaminase</fullName>
        <ecNumber evidence="3">2.6.1.1</ecNumber>
    </recommendedName>
</protein>
<keyword evidence="10" id="KW-1185">Reference proteome</keyword>
<dbReference type="Proteomes" id="UP000004318">
    <property type="component" value="Unassembled WGS sequence"/>
</dbReference>
<dbReference type="GO" id="GO:0006520">
    <property type="term" value="P:amino acid metabolic process"/>
    <property type="evidence" value="ECO:0007669"/>
    <property type="project" value="InterPro"/>
</dbReference>
<evidence type="ECO:0000256" key="6">
    <source>
        <dbReference type="ARBA" id="ARBA00022898"/>
    </source>
</evidence>
<dbReference type="InterPro" id="IPR004839">
    <property type="entry name" value="Aminotransferase_I/II_large"/>
</dbReference>
<reference evidence="9 10" key="1">
    <citation type="journal article" date="2010" name="J. Bacteriol.">
        <title>Genome sequences of Oceanicola granulosus HTCC2516(T) and Oceanicola batsensis HTCC2597(TDelta).</title>
        <authorList>
            <person name="Thrash J.C."/>
            <person name="Cho J.C."/>
            <person name="Vergin K.L."/>
            <person name="Giovannoni S.J."/>
        </authorList>
    </citation>
    <scope>NUCLEOTIDE SEQUENCE [LARGE SCALE GENOMIC DNA]</scope>
    <source>
        <strain evidence="10">ATCC BAA-863 / DSM 15984 / KCTC 12145 / HTCC2597</strain>
    </source>
</reference>
<dbReference type="EMBL" id="AAMO01000004">
    <property type="protein sequence ID" value="EAQ03449.1"/>
    <property type="molecule type" value="Genomic_DNA"/>
</dbReference>
<evidence type="ECO:0000313" key="9">
    <source>
        <dbReference type="EMBL" id="EAQ03449.1"/>
    </source>
</evidence>
<dbReference type="Gene3D" id="3.40.640.10">
    <property type="entry name" value="Type I PLP-dependent aspartate aminotransferase-like (Major domain)"/>
    <property type="match status" value="1"/>
</dbReference>
<comment type="similarity">
    <text evidence="2">Belongs to the class-I pyridoxal-phosphate-dependent aminotransferase family.</text>
</comment>
<dbReference type="InterPro" id="IPR050596">
    <property type="entry name" value="AspAT/PAT-like"/>
</dbReference>
<dbReference type="GO" id="GO:0004069">
    <property type="term" value="F:L-aspartate:2-oxoglutarate aminotransferase activity"/>
    <property type="evidence" value="ECO:0007669"/>
    <property type="project" value="UniProtKB-EC"/>
</dbReference>
<dbReference type="InterPro" id="IPR015421">
    <property type="entry name" value="PyrdxlP-dep_Trfase_major"/>
</dbReference>
<evidence type="ECO:0000256" key="3">
    <source>
        <dbReference type="ARBA" id="ARBA00012753"/>
    </source>
</evidence>
<evidence type="ECO:0000259" key="8">
    <source>
        <dbReference type="Pfam" id="PF00155"/>
    </source>
</evidence>
<dbReference type="NCBIfam" id="NF005732">
    <property type="entry name" value="PRK07550.1"/>
    <property type="match status" value="1"/>
</dbReference>
<comment type="cofactor">
    <cofactor evidence="1">
        <name>pyridoxal 5'-phosphate</name>
        <dbReference type="ChEBI" id="CHEBI:597326"/>
    </cofactor>
</comment>
<dbReference type="eggNOG" id="COG0436">
    <property type="taxonomic scope" value="Bacteria"/>
</dbReference>
<evidence type="ECO:0000256" key="5">
    <source>
        <dbReference type="ARBA" id="ARBA00022679"/>
    </source>
</evidence>
<dbReference type="EC" id="2.6.1.1" evidence="3"/>
<keyword evidence="4" id="KW-0032">Aminotransferase</keyword>
<accession>A3TX89</accession>
<dbReference type="PANTHER" id="PTHR46383">
    <property type="entry name" value="ASPARTATE AMINOTRANSFERASE"/>
    <property type="match status" value="1"/>
</dbReference>
<organism evidence="9 10">
    <name type="scientific">Pseudooceanicola batsensis (strain ATCC BAA-863 / DSM 15984 / KCTC 12145 / HTCC2597)</name>
    <name type="common">Oceanicola batsensis</name>
    <dbReference type="NCBI Taxonomy" id="252305"/>
    <lineage>
        <taxon>Bacteria</taxon>
        <taxon>Pseudomonadati</taxon>
        <taxon>Pseudomonadota</taxon>
        <taxon>Alphaproteobacteria</taxon>
        <taxon>Rhodobacterales</taxon>
        <taxon>Paracoccaceae</taxon>
        <taxon>Pseudooceanicola</taxon>
    </lineage>
</organism>
<dbReference type="InterPro" id="IPR015424">
    <property type="entry name" value="PyrdxlP-dep_Trfase"/>
</dbReference>
<sequence length="391" mass="42438">MALPRTATTFAPPVMEARRWLAEARLSDDMPLINVSQAAPVDPPPLAMRQEIARIALEEPQAHLYGPVLGLTDLRDEVAAQWLTAYGGTISSGQVAITSGCNEAFCAVIASLLAEGDEVLIPVPWYFNHKMALDMTGARAVPLATGCDLLPDVERAAALITDRTRAIALVSPNNPAGVEYPPALIGAFFDLCQARGIALILDETYRDFHSSDAAPHDLFTRAGWDETLIHLYSFSKAYRLTGHRVGAMIAGPVRLAEAEKYLDTVTICPAQIGQFAALWGMRNLSHWLAGERAEILDRGRAIREGFDPLAERGWRLRGAGAYFAYLDHPFDARSDVIARRLVSEAGVLMLPGTMFTPEGDPEGQRQMRVAFANLDAAGITTLIERLAGFGG</sequence>
<feature type="domain" description="Aminotransferase class I/classII large" evidence="8">
    <location>
        <begin position="34"/>
        <end position="386"/>
    </location>
</feature>
<evidence type="ECO:0000256" key="2">
    <source>
        <dbReference type="ARBA" id="ARBA00007441"/>
    </source>
</evidence>
<dbReference type="OrthoDB" id="9766084at2"/>
<dbReference type="Pfam" id="PF00155">
    <property type="entry name" value="Aminotran_1_2"/>
    <property type="match status" value="1"/>
</dbReference>
<dbReference type="CDD" id="cd00609">
    <property type="entry name" value="AAT_like"/>
    <property type="match status" value="1"/>
</dbReference>
<evidence type="ECO:0000256" key="1">
    <source>
        <dbReference type="ARBA" id="ARBA00001933"/>
    </source>
</evidence>